<evidence type="ECO:0000313" key="8">
    <source>
        <dbReference type="Proteomes" id="UP001299608"/>
    </source>
</evidence>
<dbReference type="EMBL" id="JAAITT010000002">
    <property type="protein sequence ID" value="NSJ47485.1"/>
    <property type="molecule type" value="Genomic_DNA"/>
</dbReference>
<dbReference type="PROSITE" id="PS50932">
    <property type="entry name" value="HTH_LACI_2"/>
    <property type="match status" value="1"/>
</dbReference>
<dbReference type="Gene3D" id="3.40.50.2300">
    <property type="match status" value="2"/>
</dbReference>
<evidence type="ECO:0000313" key="5">
    <source>
        <dbReference type="EMBL" id="MCG4745064.1"/>
    </source>
</evidence>
<dbReference type="GO" id="GO:0000976">
    <property type="term" value="F:transcription cis-regulatory region binding"/>
    <property type="evidence" value="ECO:0007669"/>
    <property type="project" value="TreeGrafter"/>
</dbReference>
<keyword evidence="3" id="KW-0804">Transcription</keyword>
<dbReference type="SUPFAM" id="SSF47413">
    <property type="entry name" value="lambda repressor-like DNA-binding domains"/>
    <property type="match status" value="1"/>
</dbReference>
<protein>
    <submittedName>
        <fullName evidence="5">LacI family transcriptional regulator</fullName>
    </submittedName>
</protein>
<dbReference type="AlphaFoldDB" id="A0AAW5BYD1"/>
<keyword evidence="2" id="KW-0238">DNA-binding</keyword>
<dbReference type="Pfam" id="PF00356">
    <property type="entry name" value="LacI"/>
    <property type="match status" value="1"/>
</dbReference>
<dbReference type="InterPro" id="IPR028082">
    <property type="entry name" value="Peripla_BP_I"/>
</dbReference>
<evidence type="ECO:0000259" key="4">
    <source>
        <dbReference type="PROSITE" id="PS50932"/>
    </source>
</evidence>
<evidence type="ECO:0000256" key="3">
    <source>
        <dbReference type="ARBA" id="ARBA00023163"/>
    </source>
</evidence>
<evidence type="ECO:0000256" key="2">
    <source>
        <dbReference type="ARBA" id="ARBA00023125"/>
    </source>
</evidence>
<comment type="caution">
    <text evidence="5">The sequence shown here is derived from an EMBL/GenBank/DDBJ whole genome shotgun (WGS) entry which is preliminary data.</text>
</comment>
<proteinExistence type="predicted"/>
<dbReference type="SMART" id="SM00354">
    <property type="entry name" value="HTH_LACI"/>
    <property type="match status" value="1"/>
</dbReference>
<accession>A0AAW5BYD1</accession>
<dbReference type="Gene3D" id="1.10.260.40">
    <property type="entry name" value="lambda repressor-like DNA-binding domains"/>
    <property type="match status" value="1"/>
</dbReference>
<dbReference type="PRINTS" id="PR00036">
    <property type="entry name" value="HTHLACI"/>
</dbReference>
<dbReference type="CDD" id="cd06267">
    <property type="entry name" value="PBP1_LacI_sugar_binding-like"/>
    <property type="match status" value="1"/>
</dbReference>
<keyword evidence="1" id="KW-0805">Transcription regulation</keyword>
<keyword evidence="7" id="KW-1185">Reference proteome</keyword>
<organism evidence="5 8">
    <name type="scientific">Enterocloster aldenensis</name>
    <dbReference type="NCBI Taxonomy" id="358742"/>
    <lineage>
        <taxon>Bacteria</taxon>
        <taxon>Bacillati</taxon>
        <taxon>Bacillota</taxon>
        <taxon>Clostridia</taxon>
        <taxon>Lachnospirales</taxon>
        <taxon>Lachnospiraceae</taxon>
        <taxon>Enterocloster</taxon>
    </lineage>
</organism>
<name>A0AAW5BYD1_9FIRM</name>
<dbReference type="PANTHER" id="PTHR30146:SF109">
    <property type="entry name" value="HTH-TYPE TRANSCRIPTIONAL REGULATOR GALS"/>
    <property type="match status" value="1"/>
</dbReference>
<dbReference type="Proteomes" id="UP001299608">
    <property type="component" value="Unassembled WGS sequence"/>
</dbReference>
<evidence type="ECO:0000313" key="7">
    <source>
        <dbReference type="Proteomes" id="UP000669239"/>
    </source>
</evidence>
<dbReference type="InterPro" id="IPR000843">
    <property type="entry name" value="HTH_LacI"/>
</dbReference>
<dbReference type="Pfam" id="PF00532">
    <property type="entry name" value="Peripla_BP_1"/>
    <property type="match status" value="1"/>
</dbReference>
<evidence type="ECO:0000313" key="6">
    <source>
        <dbReference type="EMBL" id="NSJ47485.1"/>
    </source>
</evidence>
<reference evidence="5" key="3">
    <citation type="submission" date="2022-01" db="EMBL/GenBank/DDBJ databases">
        <title>Collection of gut derived symbiotic bacterial strains cultured from healthy donors.</title>
        <authorList>
            <person name="Lin H."/>
            <person name="Kohout C."/>
            <person name="Waligurski E."/>
            <person name="Pamer E.G."/>
        </authorList>
    </citation>
    <scope>NUCLEOTIDE SEQUENCE</scope>
    <source>
        <strain evidence="5">DFI.6.55</strain>
    </source>
</reference>
<feature type="domain" description="HTH lacI-type" evidence="4">
    <location>
        <begin position="6"/>
        <end position="60"/>
    </location>
</feature>
<evidence type="ECO:0000256" key="1">
    <source>
        <dbReference type="ARBA" id="ARBA00023015"/>
    </source>
</evidence>
<dbReference type="Proteomes" id="UP000669239">
    <property type="component" value="Unassembled WGS sequence"/>
</dbReference>
<sequence length="341" mass="38460">MKKNKITIKDVAEYAQVSPSTVSRVLNDYKWINTEVKERVQKAIDELHYVPDFTAKAMVRGRSQVVVVIVPVIDNHFFTQLINTVIQEMKKYGYYVVVYTTESADEECSFLSSSICQMADGILDATSLKELTRLQQVKKPVVLIDRYFEENTSLDCIMNRNYEALYQGTEYLIKNGHTRIAFLVGAEGHGIAEERIRGFRDCLAAYGLPWRSGYFIQDCWKTEAGIRYTSQLLGLEKPPTAIIAGNNTLTTGMLEAVRNHGLEPGEDISLIGFEECDEDVMAFERHGITSFRLDTSAIAVGAVRLLLKRMEQPGEKGGARTEALELKFIERTSVKKLNHPA</sequence>
<dbReference type="InterPro" id="IPR001761">
    <property type="entry name" value="Peripla_BP/Lac1_sug-bd_dom"/>
</dbReference>
<gene>
    <name evidence="6" type="ORF">G5B36_02030</name>
    <name evidence="5" type="ORF">L0N08_06555</name>
</gene>
<reference evidence="6 7" key="1">
    <citation type="journal article" date="2020" name="Cell Host Microbe">
        <title>Functional and Genomic Variation between Human-Derived Isolates of Lachnospiraceae Reveals Inter- and Intra-Species Diversity.</title>
        <authorList>
            <person name="Sorbara M.T."/>
            <person name="Littmann E.R."/>
            <person name="Fontana E."/>
            <person name="Moody T.U."/>
            <person name="Kohout C.E."/>
            <person name="Gjonbalaj M."/>
            <person name="Eaton V."/>
            <person name="Seok R."/>
            <person name="Leiner I.M."/>
            <person name="Pamer E.G."/>
        </authorList>
    </citation>
    <scope>NUCLEOTIDE SEQUENCE [LARGE SCALE GENOMIC DNA]</scope>
    <source>
        <strain evidence="6 7">MSK.1.17</strain>
    </source>
</reference>
<reference evidence="6" key="2">
    <citation type="submission" date="2020-02" db="EMBL/GenBank/DDBJ databases">
        <authorList>
            <person name="Littmann E."/>
            <person name="Sorbara M."/>
        </authorList>
    </citation>
    <scope>NUCLEOTIDE SEQUENCE</scope>
    <source>
        <strain evidence="6">MSK.1.17</strain>
    </source>
</reference>
<dbReference type="PANTHER" id="PTHR30146">
    <property type="entry name" value="LACI-RELATED TRANSCRIPTIONAL REPRESSOR"/>
    <property type="match status" value="1"/>
</dbReference>
<dbReference type="PROSITE" id="PS00356">
    <property type="entry name" value="HTH_LACI_1"/>
    <property type="match status" value="1"/>
</dbReference>
<dbReference type="RefSeq" id="WP_117556079.1">
    <property type="nucleotide sequence ID" value="NZ_JAAITT010000002.1"/>
</dbReference>
<dbReference type="InterPro" id="IPR010982">
    <property type="entry name" value="Lambda_DNA-bd_dom_sf"/>
</dbReference>
<dbReference type="EMBL" id="JAKNGE010000006">
    <property type="protein sequence ID" value="MCG4745064.1"/>
    <property type="molecule type" value="Genomic_DNA"/>
</dbReference>
<dbReference type="SUPFAM" id="SSF53822">
    <property type="entry name" value="Periplasmic binding protein-like I"/>
    <property type="match status" value="1"/>
</dbReference>
<dbReference type="GO" id="GO:0003700">
    <property type="term" value="F:DNA-binding transcription factor activity"/>
    <property type="evidence" value="ECO:0007669"/>
    <property type="project" value="TreeGrafter"/>
</dbReference>
<dbReference type="CDD" id="cd01392">
    <property type="entry name" value="HTH_LacI"/>
    <property type="match status" value="1"/>
</dbReference>